<sequence length="189" mass="20044">MVISGVPQGPALSPVIFNIFIDELDKEIKSSLRELVDDTKLDGSIALLHGKRVLQSDLDRLDCGQRPVMGRSTKASARSCPGVMPTPWSAPGWDTGAGELEKALGMLVTAAGHEPRGAQVAKKANGPWAVPALVRQQEQGSDCPCAGTAEGPPPVLGAARGPSQQEIEGLEHVQRREPSWGSVWSPRRG</sequence>
<dbReference type="EMBL" id="SWJQ01000918">
    <property type="protein sequence ID" value="TRZ10191.1"/>
    <property type="molecule type" value="Genomic_DNA"/>
</dbReference>
<comment type="caution">
    <text evidence="2">The sequence shown here is derived from an EMBL/GenBank/DDBJ whole genome shotgun (WGS) entry which is preliminary data.</text>
</comment>
<dbReference type="OrthoDB" id="443634at2759"/>
<dbReference type="Proteomes" id="UP000796761">
    <property type="component" value="Unassembled WGS sequence"/>
</dbReference>
<dbReference type="AlphaFoldDB" id="A0A8K1G1U0"/>
<gene>
    <name evidence="2" type="ORF">HGM15179_016919</name>
</gene>
<evidence type="ECO:0008006" key="4">
    <source>
        <dbReference type="Google" id="ProtNLM"/>
    </source>
</evidence>
<accession>A0A8K1G1U0</accession>
<protein>
    <recommendedName>
        <fullName evidence="4">Reverse transcriptase domain-containing protein</fullName>
    </recommendedName>
</protein>
<feature type="region of interest" description="Disordered" evidence="1">
    <location>
        <begin position="141"/>
        <end position="189"/>
    </location>
</feature>
<organism evidence="2 3">
    <name type="scientific">Zosterops borbonicus</name>
    <dbReference type="NCBI Taxonomy" id="364589"/>
    <lineage>
        <taxon>Eukaryota</taxon>
        <taxon>Metazoa</taxon>
        <taxon>Chordata</taxon>
        <taxon>Craniata</taxon>
        <taxon>Vertebrata</taxon>
        <taxon>Euteleostomi</taxon>
        <taxon>Archelosauria</taxon>
        <taxon>Archosauria</taxon>
        <taxon>Dinosauria</taxon>
        <taxon>Saurischia</taxon>
        <taxon>Theropoda</taxon>
        <taxon>Coelurosauria</taxon>
        <taxon>Aves</taxon>
        <taxon>Neognathae</taxon>
        <taxon>Neoaves</taxon>
        <taxon>Telluraves</taxon>
        <taxon>Australaves</taxon>
        <taxon>Passeriformes</taxon>
        <taxon>Sylvioidea</taxon>
        <taxon>Zosteropidae</taxon>
        <taxon>Zosterops</taxon>
    </lineage>
</organism>
<evidence type="ECO:0000256" key="1">
    <source>
        <dbReference type="SAM" id="MobiDB-lite"/>
    </source>
</evidence>
<feature type="compositionally biased region" description="Basic and acidic residues" evidence="1">
    <location>
        <begin position="169"/>
        <end position="178"/>
    </location>
</feature>
<keyword evidence="3" id="KW-1185">Reference proteome</keyword>
<evidence type="ECO:0000313" key="2">
    <source>
        <dbReference type="EMBL" id="TRZ10191.1"/>
    </source>
</evidence>
<proteinExistence type="predicted"/>
<name>A0A8K1G1U0_9PASS</name>
<reference evidence="2" key="1">
    <citation type="submission" date="2019-04" db="EMBL/GenBank/DDBJ databases">
        <title>Genome assembly of Zosterops borbonicus 15179.</title>
        <authorList>
            <person name="Leroy T."/>
            <person name="Anselmetti Y."/>
            <person name="Tilak M.-K."/>
            <person name="Nabholz B."/>
        </authorList>
    </citation>
    <scope>NUCLEOTIDE SEQUENCE</scope>
    <source>
        <strain evidence="2">HGM_15179</strain>
        <tissue evidence="2">Muscle</tissue>
    </source>
</reference>
<evidence type="ECO:0000313" key="3">
    <source>
        <dbReference type="Proteomes" id="UP000796761"/>
    </source>
</evidence>